<organism evidence="1 2">
    <name type="scientific">Mucilaginibacter aquariorum</name>
    <dbReference type="NCBI Taxonomy" id="2967225"/>
    <lineage>
        <taxon>Bacteria</taxon>
        <taxon>Pseudomonadati</taxon>
        <taxon>Bacteroidota</taxon>
        <taxon>Sphingobacteriia</taxon>
        <taxon>Sphingobacteriales</taxon>
        <taxon>Sphingobacteriaceae</taxon>
        <taxon>Mucilaginibacter</taxon>
    </lineage>
</organism>
<reference evidence="1 2" key="1">
    <citation type="submission" date="2022-07" db="EMBL/GenBank/DDBJ databases">
        <title>Mucilaginibacter sp. JC4.</title>
        <authorList>
            <person name="Le V."/>
            <person name="Ko S.-R."/>
            <person name="Ahn C.-Y."/>
            <person name="Oh H.-M."/>
        </authorList>
    </citation>
    <scope>NUCLEOTIDE SEQUENCE [LARGE SCALE GENOMIC DNA]</scope>
    <source>
        <strain evidence="1 2">JC4</strain>
    </source>
</reference>
<evidence type="ECO:0000313" key="1">
    <source>
        <dbReference type="EMBL" id="MCQ6957008.1"/>
    </source>
</evidence>
<name>A0ABT1SZ66_9SPHI</name>
<accession>A0ABT1SZ66</accession>
<gene>
    <name evidence="1" type="ORF">NPE20_03530</name>
</gene>
<proteinExistence type="predicted"/>
<sequence length="73" mass="8549">MLFEAYLPGQESIDTDHLFIAGQQAALFTVVNRLAKETRKKYNFDICMRFSIYDCLITRFLIIEDTREIVKAL</sequence>
<dbReference type="Proteomes" id="UP001204376">
    <property type="component" value="Unassembled WGS sequence"/>
</dbReference>
<comment type="caution">
    <text evidence="1">The sequence shown here is derived from an EMBL/GenBank/DDBJ whole genome shotgun (WGS) entry which is preliminary data.</text>
</comment>
<evidence type="ECO:0000313" key="2">
    <source>
        <dbReference type="Proteomes" id="UP001204376"/>
    </source>
</evidence>
<dbReference type="EMBL" id="JANHOH010000001">
    <property type="protein sequence ID" value="MCQ6957008.1"/>
    <property type="molecule type" value="Genomic_DNA"/>
</dbReference>
<protein>
    <submittedName>
        <fullName evidence="1">Uncharacterized protein</fullName>
    </submittedName>
</protein>
<keyword evidence="2" id="KW-1185">Reference proteome</keyword>
<dbReference type="Gene3D" id="3.10.450.50">
    <property type="match status" value="1"/>
</dbReference>